<evidence type="ECO:0000256" key="8">
    <source>
        <dbReference type="ARBA" id="ARBA00023157"/>
    </source>
</evidence>
<dbReference type="OrthoDB" id="421038at2759"/>
<dbReference type="GO" id="GO:0071970">
    <property type="term" value="P:fungal-type cell wall (1-&gt;3)-beta-D-glucan biosynthetic process"/>
    <property type="evidence" value="ECO:0007669"/>
    <property type="project" value="TreeGrafter"/>
</dbReference>
<gene>
    <name evidence="13" type="ORF">AW171_hschr2112</name>
</gene>
<evidence type="ECO:0000256" key="10">
    <source>
        <dbReference type="ARBA" id="ARBA00023288"/>
    </source>
</evidence>
<comment type="similarity">
    <text evidence="3 12">Belongs to the glycosyl hydrolase 72 family.</text>
</comment>
<keyword evidence="8" id="KW-1015">Disulfide bond</keyword>
<keyword evidence="7 12" id="KW-0472">Membrane</keyword>
<name>A0A120K0R2_9SACH</name>
<keyword evidence="10 12" id="KW-0449">Lipoprotein</keyword>
<evidence type="ECO:0000256" key="5">
    <source>
        <dbReference type="ARBA" id="ARBA00022679"/>
    </source>
</evidence>
<dbReference type="GO" id="GO:0009277">
    <property type="term" value="C:fungal-type cell wall"/>
    <property type="evidence" value="ECO:0007669"/>
    <property type="project" value="UniProtKB-ARBA"/>
</dbReference>
<dbReference type="GO" id="GO:0031505">
    <property type="term" value="P:fungal-type cell wall organization"/>
    <property type="evidence" value="ECO:0007669"/>
    <property type="project" value="TreeGrafter"/>
</dbReference>
<dbReference type="PANTHER" id="PTHR31468">
    <property type="entry name" value="1,3-BETA-GLUCANOSYLTRANSFERASE GAS1"/>
    <property type="match status" value="1"/>
</dbReference>
<evidence type="ECO:0000256" key="2">
    <source>
        <dbReference type="ARBA" id="ARBA00004589"/>
    </source>
</evidence>
<keyword evidence="4 12" id="KW-0336">GPI-anchor</keyword>
<feature type="signal peptide" evidence="12">
    <location>
        <begin position="1"/>
        <end position="21"/>
    </location>
</feature>
<dbReference type="Gene3D" id="3.20.20.80">
    <property type="entry name" value="Glycosidases"/>
    <property type="match status" value="1"/>
</dbReference>
<evidence type="ECO:0000256" key="7">
    <source>
        <dbReference type="ARBA" id="ARBA00023136"/>
    </source>
</evidence>
<dbReference type="Pfam" id="PF03198">
    <property type="entry name" value="Glyco_hydro_72"/>
    <property type="match status" value="1"/>
</dbReference>
<evidence type="ECO:0000313" key="14">
    <source>
        <dbReference type="Proteomes" id="UP000243052"/>
    </source>
</evidence>
<dbReference type="GO" id="GO:0098552">
    <property type="term" value="C:side of membrane"/>
    <property type="evidence" value="ECO:0007669"/>
    <property type="project" value="UniProtKB-KW"/>
</dbReference>
<evidence type="ECO:0000256" key="6">
    <source>
        <dbReference type="ARBA" id="ARBA00022729"/>
    </source>
</evidence>
<evidence type="ECO:0000256" key="9">
    <source>
        <dbReference type="ARBA" id="ARBA00023180"/>
    </source>
</evidence>
<dbReference type="FunFam" id="3.20.20.80:FF:000032">
    <property type="entry name" value="1,3-beta-glucanosyltransferase"/>
    <property type="match status" value="1"/>
</dbReference>
<evidence type="ECO:0000256" key="12">
    <source>
        <dbReference type="RuleBase" id="RU361209"/>
    </source>
</evidence>
<keyword evidence="14" id="KW-1185">Reference proteome</keyword>
<dbReference type="Proteomes" id="UP000243052">
    <property type="component" value="Chromosome ii"/>
</dbReference>
<reference evidence="13 14" key="1">
    <citation type="submission" date="2016-01" db="EMBL/GenBank/DDBJ databases">
        <title>Genome sequence of the yeast Holleya sinecauda.</title>
        <authorList>
            <person name="Dietrich F.S."/>
        </authorList>
    </citation>
    <scope>NUCLEOTIDE SEQUENCE [LARGE SCALE GENOMIC DNA]</scope>
    <source>
        <strain evidence="13 14">ATCC 58844</strain>
    </source>
</reference>
<accession>A0A120K0R2</accession>
<dbReference type="STRING" id="45286.A0A120K0R2"/>
<dbReference type="PANTHER" id="PTHR31468:SF14">
    <property type="entry name" value="1,3-BETA-GLUCANOSYLTRANSFERASE GAS4"/>
    <property type="match status" value="1"/>
</dbReference>
<feature type="chain" id="PRO_5006990440" description="1,3-beta-glucanosyltransferase" evidence="12">
    <location>
        <begin position="22"/>
        <end position="475"/>
    </location>
</feature>
<dbReference type="RefSeq" id="XP_017985600.1">
    <property type="nucleotide sequence ID" value="XM_018130304.1"/>
</dbReference>
<evidence type="ECO:0000256" key="4">
    <source>
        <dbReference type="ARBA" id="ARBA00022622"/>
    </source>
</evidence>
<keyword evidence="5 12" id="KW-0808">Transferase</keyword>
<evidence type="ECO:0000313" key="13">
    <source>
        <dbReference type="EMBL" id="AMD18604.1"/>
    </source>
</evidence>
<dbReference type="GO" id="GO:0005886">
    <property type="term" value="C:plasma membrane"/>
    <property type="evidence" value="ECO:0007669"/>
    <property type="project" value="UniProtKB-SubCell"/>
</dbReference>
<protein>
    <recommendedName>
        <fullName evidence="12">1,3-beta-glucanosyltransferase</fullName>
        <ecNumber evidence="12">2.4.1.-</ecNumber>
    </recommendedName>
</protein>
<sequence length="475" mass="53985">MLFKSSRIVLGIYLLIRYACAFIHPIEVNGKQFVDSVTGEPFFIKGIDYQPGGSSSVNDNQDPLSDPGKCARDIILFQELGINTIRIYSINPDLDHNVCMTMLAAAGIYLILDVNSPLENQHLNRYEPWTTYNELYLRHVFKVIEQFSNYNNTLGFFAGNEVVNDSRSAKYSPPYLKALVSDMKKYIHENAPRAIPVGYSAVDDLHFRVSLSKYLECHDPSNPYNEVDFYGVNSYQWCGKQTFVSSGYDKLVNAYRDYSKPVFFSEYGCNEVLPRQFEEVQALYSSDMYTVFSGGLVYEFNQEANNYGLIDTDADGNAILLPDFRTLQSVFKKVRFPSTLEVRQAILKDNVVAMAPAVKSKCESSYQNLDISHPVAANLATNMIKSSVKVRESKYVDLTLEQLKTPYKIFESNGKEVLRNARVDIVSNFDGEDLKNIRRLHKHRYRSEASSYSKFSTLVLITIGIIELAFQLSVI</sequence>
<dbReference type="InterPro" id="IPR017853">
    <property type="entry name" value="GH"/>
</dbReference>
<dbReference type="GeneID" id="28721573"/>
<keyword evidence="6 12" id="KW-0732">Signal</keyword>
<comment type="function">
    <text evidence="12">Splits internally a 1,3-beta-glucan molecule and transfers the newly generated reducing end (the donor) to the non-reducing end of another 1,3-beta-glucan molecule (the acceptor) forming a 1,3-beta linkage, resulting in the elongation of 1,3-beta-glucan chains in the cell wall.</text>
</comment>
<dbReference type="GO" id="GO:0042124">
    <property type="term" value="F:1,3-beta-glucanosyltransferase activity"/>
    <property type="evidence" value="ECO:0007669"/>
    <property type="project" value="TreeGrafter"/>
</dbReference>
<evidence type="ECO:0000256" key="11">
    <source>
        <dbReference type="ARBA" id="ARBA00023316"/>
    </source>
</evidence>
<dbReference type="EC" id="2.4.1.-" evidence="12"/>
<dbReference type="EMBL" id="CP014242">
    <property type="protein sequence ID" value="AMD18604.1"/>
    <property type="molecule type" value="Genomic_DNA"/>
</dbReference>
<evidence type="ECO:0000256" key="3">
    <source>
        <dbReference type="ARBA" id="ARBA00007528"/>
    </source>
</evidence>
<comment type="subcellular location">
    <subcellularLocation>
        <location evidence="1">Cell envelope</location>
    </subcellularLocation>
    <subcellularLocation>
        <location evidence="12">Cell membrane</location>
        <topology evidence="12">Lipid-anchor</topology>
        <topology evidence="12">GPI-anchor</topology>
    </subcellularLocation>
    <subcellularLocation>
        <location evidence="2">Membrane</location>
        <topology evidence="2">Lipid-anchor</topology>
        <topology evidence="2">GPI-anchor</topology>
    </subcellularLocation>
</comment>
<keyword evidence="9" id="KW-0325">Glycoprotein</keyword>
<organism evidence="13 14">
    <name type="scientific">Eremothecium sinecaudum</name>
    <dbReference type="NCBI Taxonomy" id="45286"/>
    <lineage>
        <taxon>Eukaryota</taxon>
        <taxon>Fungi</taxon>
        <taxon>Dikarya</taxon>
        <taxon>Ascomycota</taxon>
        <taxon>Saccharomycotina</taxon>
        <taxon>Saccharomycetes</taxon>
        <taxon>Saccharomycetales</taxon>
        <taxon>Saccharomycetaceae</taxon>
        <taxon>Eremothecium</taxon>
    </lineage>
</organism>
<evidence type="ECO:0000256" key="1">
    <source>
        <dbReference type="ARBA" id="ARBA00004196"/>
    </source>
</evidence>
<dbReference type="AlphaFoldDB" id="A0A120K0R2"/>
<dbReference type="InterPro" id="IPR004886">
    <property type="entry name" value="Glucanosyltransferase"/>
</dbReference>
<dbReference type="SUPFAM" id="SSF51445">
    <property type="entry name" value="(Trans)glycosidases"/>
    <property type="match status" value="1"/>
</dbReference>
<keyword evidence="11" id="KW-0961">Cell wall biogenesis/degradation</keyword>
<proteinExistence type="inferred from homology"/>